<dbReference type="GO" id="GO:0046872">
    <property type="term" value="F:metal ion binding"/>
    <property type="evidence" value="ECO:0007669"/>
    <property type="project" value="UniProtKB-KW"/>
</dbReference>
<dbReference type="PROSITE" id="PS00909">
    <property type="entry name" value="MR_MLE_2"/>
    <property type="match status" value="1"/>
</dbReference>
<dbReference type="PANTHER" id="PTHR48073">
    <property type="entry name" value="O-SUCCINYLBENZOATE SYNTHASE-RELATED"/>
    <property type="match status" value="1"/>
</dbReference>
<dbReference type="InterPro" id="IPR013342">
    <property type="entry name" value="Mandelate_racemase_C"/>
</dbReference>
<sequence length="361" mass="40682">MSVNTSYQKYTLNFKFDAGTSRGVLKTKDTFFIKIWDGNDPEKFGLGECGPLKGLSVDDRPDLEERISKILNLLTEKESLPENKEEAYKLANELAGEDFPSIRFALETAFLDLLNGGERQLFSNDFVFKKEPIPINGLIWMGEMDFMKSQVDKKIEEGYSCIKLKIGAIDFEKEIELLSYIRSKDAECVLRVDANGGFSPEEAMQKLERLAELKLHSIEQPIKQHQWKDMSRLCGASPIPIALDEELIGVYSRADKIELLEELKPQYIILKPTLLGGLESCLEWVSLAEPRGIGWWLTSALESNIGLNAISQFAAELQAPGHQGLGTGKLYHNNIDSPLEVVGDFIRYNSQLKWDLSALQL</sequence>
<keyword evidence="1" id="KW-0479">Metal-binding</keyword>
<accession>A0A937JY44</accession>
<dbReference type="Pfam" id="PF13378">
    <property type="entry name" value="MR_MLE_C"/>
    <property type="match status" value="1"/>
</dbReference>
<dbReference type="InterPro" id="IPR018110">
    <property type="entry name" value="Mandel_Rmase/mucon_lact_enz_CS"/>
</dbReference>
<evidence type="ECO:0000259" key="2">
    <source>
        <dbReference type="SMART" id="SM00922"/>
    </source>
</evidence>
<keyword evidence="4" id="KW-1185">Reference proteome</keyword>
<dbReference type="InterPro" id="IPR029065">
    <property type="entry name" value="Enolase_C-like"/>
</dbReference>
<evidence type="ECO:0000313" key="4">
    <source>
        <dbReference type="Proteomes" id="UP000659388"/>
    </source>
</evidence>
<dbReference type="SFLD" id="SFLDF00009">
    <property type="entry name" value="o-succinylbenzoate_synthase"/>
    <property type="match status" value="1"/>
</dbReference>
<dbReference type="SFLD" id="SFLDG00180">
    <property type="entry name" value="muconate_cycloisomerase"/>
    <property type="match status" value="1"/>
</dbReference>
<comment type="caution">
    <text evidence="3">The sequence shown here is derived from an EMBL/GenBank/DDBJ whole genome shotgun (WGS) entry which is preliminary data.</text>
</comment>
<dbReference type="GO" id="GO:0009063">
    <property type="term" value="P:amino acid catabolic process"/>
    <property type="evidence" value="ECO:0007669"/>
    <property type="project" value="InterPro"/>
</dbReference>
<gene>
    <name evidence="3" type="ORF">JL102_04100</name>
</gene>
<dbReference type="PANTHER" id="PTHR48073:SF2">
    <property type="entry name" value="O-SUCCINYLBENZOATE SYNTHASE"/>
    <property type="match status" value="1"/>
</dbReference>
<dbReference type="Proteomes" id="UP000659388">
    <property type="component" value="Unassembled WGS sequence"/>
</dbReference>
<dbReference type="InterPro" id="IPR029017">
    <property type="entry name" value="Enolase-like_N"/>
</dbReference>
<dbReference type="InterPro" id="IPR036849">
    <property type="entry name" value="Enolase-like_C_sf"/>
</dbReference>
<dbReference type="SFLD" id="SFLDS00001">
    <property type="entry name" value="Enolase"/>
    <property type="match status" value="1"/>
</dbReference>
<dbReference type="AlphaFoldDB" id="A0A937JY44"/>
<dbReference type="CDD" id="cd03320">
    <property type="entry name" value="OSBS"/>
    <property type="match status" value="1"/>
</dbReference>
<organism evidence="3 4">
    <name type="scientific">Fulvivirga sediminis</name>
    <dbReference type="NCBI Taxonomy" id="2803949"/>
    <lineage>
        <taxon>Bacteria</taxon>
        <taxon>Pseudomonadati</taxon>
        <taxon>Bacteroidota</taxon>
        <taxon>Cytophagia</taxon>
        <taxon>Cytophagales</taxon>
        <taxon>Fulvivirgaceae</taxon>
        <taxon>Fulvivirga</taxon>
    </lineage>
</organism>
<evidence type="ECO:0000256" key="1">
    <source>
        <dbReference type="ARBA" id="ARBA00022723"/>
    </source>
</evidence>
<reference evidence="3" key="1">
    <citation type="submission" date="2021-01" db="EMBL/GenBank/DDBJ databases">
        <title>Fulvivirga kasyanovii gen. nov., sp nov., a novel member of the phylum Bacteroidetes isolated from seawater in a mussel farm.</title>
        <authorList>
            <person name="Zhao L.-H."/>
            <person name="Wang Z.-J."/>
        </authorList>
    </citation>
    <scope>NUCLEOTIDE SEQUENCE</scope>
    <source>
        <strain evidence="3">2943</strain>
    </source>
</reference>
<name>A0A937JY44_9BACT</name>
<dbReference type="SUPFAM" id="SSF51604">
    <property type="entry name" value="Enolase C-terminal domain-like"/>
    <property type="match status" value="1"/>
</dbReference>
<dbReference type="Gene3D" id="3.20.20.120">
    <property type="entry name" value="Enolase-like C-terminal domain"/>
    <property type="match status" value="1"/>
</dbReference>
<evidence type="ECO:0000313" key="3">
    <source>
        <dbReference type="EMBL" id="MBL3655299.1"/>
    </source>
</evidence>
<feature type="domain" description="Mandelate racemase/muconate lactonizing enzyme C-terminal" evidence="2">
    <location>
        <begin position="144"/>
        <end position="240"/>
    </location>
</feature>
<dbReference type="SMART" id="SM00922">
    <property type="entry name" value="MR_MLE"/>
    <property type="match status" value="1"/>
</dbReference>
<dbReference type="EMBL" id="JAESIY010000002">
    <property type="protein sequence ID" value="MBL3655299.1"/>
    <property type="molecule type" value="Genomic_DNA"/>
</dbReference>
<dbReference type="GO" id="GO:0016854">
    <property type="term" value="F:racemase and epimerase activity"/>
    <property type="evidence" value="ECO:0007669"/>
    <property type="project" value="UniProtKB-ARBA"/>
</dbReference>
<protein>
    <submittedName>
        <fullName evidence="3">O-succinylbenzoate synthase</fullName>
    </submittedName>
</protein>
<dbReference type="SUPFAM" id="SSF54826">
    <property type="entry name" value="Enolase N-terminal domain-like"/>
    <property type="match status" value="1"/>
</dbReference>
<proteinExistence type="predicted"/>
<dbReference type="Gene3D" id="3.30.390.10">
    <property type="entry name" value="Enolase-like, N-terminal domain"/>
    <property type="match status" value="1"/>
</dbReference>